<dbReference type="Gene3D" id="3.40.50.1100">
    <property type="match status" value="2"/>
</dbReference>
<comment type="similarity">
    <text evidence="3">Belongs to the threonine synthase family.</text>
</comment>
<dbReference type="Proteomes" id="UP000682951">
    <property type="component" value="Unassembled WGS sequence"/>
</dbReference>
<evidence type="ECO:0000313" key="14">
    <source>
        <dbReference type="Proteomes" id="UP000682951"/>
    </source>
</evidence>
<proteinExistence type="inferred from homology"/>
<evidence type="ECO:0000256" key="1">
    <source>
        <dbReference type="ARBA" id="ARBA00001933"/>
    </source>
</evidence>
<evidence type="ECO:0000256" key="9">
    <source>
        <dbReference type="ARBA" id="ARBA00049144"/>
    </source>
</evidence>
<feature type="domain" description="Threonine synthase N-terminal" evidence="12">
    <location>
        <begin position="13"/>
        <end position="80"/>
    </location>
</feature>
<keyword evidence="6" id="KW-0028">Amino-acid biosynthesis</keyword>
<dbReference type="GO" id="GO:0004795">
    <property type="term" value="F:threonine synthase activity"/>
    <property type="evidence" value="ECO:0007669"/>
    <property type="project" value="UniProtKB-EC"/>
</dbReference>
<evidence type="ECO:0000256" key="4">
    <source>
        <dbReference type="ARBA" id="ARBA00013028"/>
    </source>
</evidence>
<comment type="catalytic activity">
    <reaction evidence="9">
        <text>O-phospho-L-homoserine + H2O = L-threonine + phosphate</text>
        <dbReference type="Rhea" id="RHEA:10840"/>
        <dbReference type="ChEBI" id="CHEBI:15377"/>
        <dbReference type="ChEBI" id="CHEBI:43474"/>
        <dbReference type="ChEBI" id="CHEBI:57590"/>
        <dbReference type="ChEBI" id="CHEBI:57926"/>
        <dbReference type="EC" id="4.2.3.1"/>
    </reaction>
</comment>
<evidence type="ECO:0000256" key="8">
    <source>
        <dbReference type="ARBA" id="ARBA00022898"/>
    </source>
</evidence>
<evidence type="ECO:0000256" key="2">
    <source>
        <dbReference type="ARBA" id="ARBA00004979"/>
    </source>
</evidence>
<dbReference type="Gene3D" id="3.90.1380.10">
    <property type="entry name" value="Threonine synthase, N-terminal domain"/>
    <property type="match status" value="1"/>
</dbReference>
<dbReference type="NCBIfam" id="TIGR00260">
    <property type="entry name" value="thrC"/>
    <property type="match status" value="1"/>
</dbReference>
<evidence type="ECO:0000256" key="5">
    <source>
        <dbReference type="ARBA" id="ARBA00018679"/>
    </source>
</evidence>
<comment type="caution">
    <text evidence="13">The sequence shown here is derived from an EMBL/GenBank/DDBJ whole genome shotgun (WGS) entry which is preliminary data.</text>
</comment>
<evidence type="ECO:0000256" key="10">
    <source>
        <dbReference type="NCBIfam" id="TIGR00260"/>
    </source>
</evidence>
<dbReference type="PROSITE" id="PS00165">
    <property type="entry name" value="DEHYDRATASE_SER_THR"/>
    <property type="match status" value="1"/>
</dbReference>
<name>A0ABS5HHV2_9BACT</name>
<dbReference type="EMBL" id="JAGSSW010000003">
    <property type="protein sequence ID" value="MBR8463851.1"/>
    <property type="molecule type" value="Genomic_DNA"/>
</dbReference>
<sequence>MKLVQTRANENEKLQKVELSTALLSPSSNHGGLYAPTKLPHISDKMWKKFRHLSYAKLALNIIKLFKFDIKDSVFKCAIKRYKGFDLPNTPVQFKKIDKNLYINELYHGPTRAFKDMALQPFGEILNELATQKKEKYLIMCATSGDTGPATLKTFAGYKNTQVVCLYPADGTSEIQRLQMVTMQGENLKVFGIKGNFDDAQHALKTLLKSENFKNEINKNGLKLSAANSVNFGRILFQIIYHAYAYTNLLKFKKLKMNESFDVIVPSGNFGNALGAYYAKKMGANINKIKIVSNANNILTEFFTTGVYDLRDKSLVNTISPAMDILISSNIERLLFDKFGAVRTKELMDDLTNKRVYKLTNDELNSLKSDFEADFCTDKECEKFIKKWAKRGVAIDPHTATCFKMMDKKRISVITSTAHWVKFTPSMLKACKIKNSGDEKAGLLKMSKLLKDSVPSEILELFDAPILHPDVIEQSQIEDKILEWIKK</sequence>
<dbReference type="InterPro" id="IPR000634">
    <property type="entry name" value="Ser/Thr_deHydtase_PyrdxlP-BS"/>
</dbReference>
<evidence type="ECO:0000256" key="6">
    <source>
        <dbReference type="ARBA" id="ARBA00022605"/>
    </source>
</evidence>
<evidence type="ECO:0000259" key="12">
    <source>
        <dbReference type="Pfam" id="PF14821"/>
    </source>
</evidence>
<evidence type="ECO:0000259" key="11">
    <source>
        <dbReference type="Pfam" id="PF00291"/>
    </source>
</evidence>
<dbReference type="InterPro" id="IPR036052">
    <property type="entry name" value="TrpB-like_PALP_sf"/>
</dbReference>
<dbReference type="RefSeq" id="WP_212141888.1">
    <property type="nucleotide sequence ID" value="NZ_JAGSSW010000003.1"/>
</dbReference>
<keyword evidence="8" id="KW-0663">Pyridoxal phosphate</keyword>
<reference evidence="13 14" key="1">
    <citation type="submission" date="2021-04" db="EMBL/GenBank/DDBJ databases">
        <title>Molecular and phenotypic characterization and identification of bacterial isolates recovered from the Anatolian ground squirrels (Spermophilus xanthoprymnus) and which have the potential to form a new species in the Campylobacter genus.</title>
        <authorList>
            <person name="Aydin F."/>
            <person name="Abay S."/>
            <person name="Kayman T."/>
            <person name="Karakaya E."/>
            <person name="Mustak H.K."/>
            <person name="Mustak I.B."/>
            <person name="Bilgin N."/>
            <person name="Duzler A."/>
            <person name="Sahin O."/>
            <person name="Guran O."/>
            <person name="Saticioglu I.B."/>
        </authorList>
    </citation>
    <scope>NUCLEOTIDE SEQUENCE [LARGE SCALE GENOMIC DNA]</scope>
    <source>
        <strain evidence="14">faydin-G24</strain>
    </source>
</reference>
<dbReference type="PANTHER" id="PTHR43515">
    <property type="entry name" value="THREONINE SYNTHASE-LIKE 1"/>
    <property type="match status" value="1"/>
</dbReference>
<gene>
    <name evidence="13" type="ORF">KDD93_04575</name>
</gene>
<dbReference type="EC" id="4.2.3.1" evidence="4 10"/>
<dbReference type="InterPro" id="IPR029144">
    <property type="entry name" value="Thr_synth_N"/>
</dbReference>
<dbReference type="InterPro" id="IPR004450">
    <property type="entry name" value="Thr_synthase-like"/>
</dbReference>
<protein>
    <recommendedName>
        <fullName evidence="5 10">Threonine synthase</fullName>
        <ecNumber evidence="4 10">4.2.3.1</ecNumber>
    </recommendedName>
</protein>
<dbReference type="Pfam" id="PF14821">
    <property type="entry name" value="Thr_synth_N"/>
    <property type="match status" value="1"/>
</dbReference>
<dbReference type="InterPro" id="IPR037158">
    <property type="entry name" value="Thr_synth_N_sf"/>
</dbReference>
<keyword evidence="14" id="KW-1185">Reference proteome</keyword>
<keyword evidence="7" id="KW-0791">Threonine biosynthesis</keyword>
<keyword evidence="13" id="KW-0456">Lyase</keyword>
<evidence type="ECO:0000313" key="13">
    <source>
        <dbReference type="EMBL" id="MBR8463851.1"/>
    </source>
</evidence>
<evidence type="ECO:0000256" key="7">
    <source>
        <dbReference type="ARBA" id="ARBA00022697"/>
    </source>
</evidence>
<dbReference type="SUPFAM" id="SSF53686">
    <property type="entry name" value="Tryptophan synthase beta subunit-like PLP-dependent enzymes"/>
    <property type="match status" value="1"/>
</dbReference>
<comment type="pathway">
    <text evidence="2">Amino-acid biosynthesis; L-threonine biosynthesis; L-threonine from L-aspartate: step 5/5.</text>
</comment>
<comment type="cofactor">
    <cofactor evidence="1">
        <name>pyridoxal 5'-phosphate</name>
        <dbReference type="ChEBI" id="CHEBI:597326"/>
    </cofactor>
</comment>
<dbReference type="CDD" id="cd01560">
    <property type="entry name" value="Thr-synth_2"/>
    <property type="match status" value="1"/>
</dbReference>
<organism evidence="13 14">
    <name type="scientific">Campylobacter anatolicus</name>
    <dbReference type="NCBI Taxonomy" id="2829105"/>
    <lineage>
        <taxon>Bacteria</taxon>
        <taxon>Pseudomonadati</taxon>
        <taxon>Campylobacterota</taxon>
        <taxon>Epsilonproteobacteria</taxon>
        <taxon>Campylobacterales</taxon>
        <taxon>Campylobacteraceae</taxon>
        <taxon>Campylobacter</taxon>
    </lineage>
</organism>
<dbReference type="Pfam" id="PF00291">
    <property type="entry name" value="PALP"/>
    <property type="match status" value="1"/>
</dbReference>
<evidence type="ECO:0000256" key="3">
    <source>
        <dbReference type="ARBA" id="ARBA00005517"/>
    </source>
</evidence>
<feature type="domain" description="Tryptophan synthase beta chain-like PALP" evidence="11">
    <location>
        <begin position="95"/>
        <end position="336"/>
    </location>
</feature>
<dbReference type="InterPro" id="IPR001926">
    <property type="entry name" value="TrpB-like_PALP"/>
</dbReference>
<accession>A0ABS5HHV2</accession>
<dbReference type="PANTHER" id="PTHR43515:SF1">
    <property type="entry name" value="THREONINE SYNTHASE-LIKE 1"/>
    <property type="match status" value="1"/>
</dbReference>